<dbReference type="PANTHER" id="PTHR15180:SF1">
    <property type="entry name" value="GENERAL TRANSCRIPTION FACTOR 3C POLYPEPTIDE 1"/>
    <property type="match status" value="1"/>
</dbReference>
<proteinExistence type="predicted"/>
<feature type="compositionally biased region" description="Basic residues" evidence="1">
    <location>
        <begin position="7"/>
        <end position="19"/>
    </location>
</feature>
<protein>
    <submittedName>
        <fullName evidence="2">Uncharacterized protein</fullName>
    </submittedName>
</protein>
<reference evidence="3" key="1">
    <citation type="journal article" date="2002" name="Science">
        <title>The draft genome of Ciona intestinalis: insights into chordate and vertebrate origins.</title>
        <authorList>
            <person name="Dehal P."/>
            <person name="Satou Y."/>
            <person name="Campbell R.K."/>
            <person name="Chapman J."/>
            <person name="Degnan B."/>
            <person name="De Tomaso A."/>
            <person name="Davidson B."/>
            <person name="Di Gregorio A."/>
            <person name="Gelpke M."/>
            <person name="Goodstein D.M."/>
            <person name="Harafuji N."/>
            <person name="Hastings K.E."/>
            <person name="Ho I."/>
            <person name="Hotta K."/>
            <person name="Huang W."/>
            <person name="Kawashima T."/>
            <person name="Lemaire P."/>
            <person name="Martinez D."/>
            <person name="Meinertzhagen I.A."/>
            <person name="Necula S."/>
            <person name="Nonaka M."/>
            <person name="Putnam N."/>
            <person name="Rash S."/>
            <person name="Saiga H."/>
            <person name="Satake M."/>
            <person name="Terry A."/>
            <person name="Yamada L."/>
            <person name="Wang H.G."/>
            <person name="Awazu S."/>
            <person name="Azumi K."/>
            <person name="Boore J."/>
            <person name="Branno M."/>
            <person name="Chin-Bow S."/>
            <person name="DeSantis R."/>
            <person name="Doyle S."/>
            <person name="Francino P."/>
            <person name="Keys D.N."/>
            <person name="Haga S."/>
            <person name="Hayashi H."/>
            <person name="Hino K."/>
            <person name="Imai K.S."/>
            <person name="Inaba K."/>
            <person name="Kano S."/>
            <person name="Kobayashi K."/>
            <person name="Kobayashi M."/>
            <person name="Lee B.I."/>
            <person name="Makabe K.W."/>
            <person name="Manohar C."/>
            <person name="Matassi G."/>
            <person name="Medina M."/>
            <person name="Mochizuki Y."/>
            <person name="Mount S."/>
            <person name="Morishita T."/>
            <person name="Miura S."/>
            <person name="Nakayama A."/>
            <person name="Nishizaka S."/>
            <person name="Nomoto H."/>
            <person name="Ohta F."/>
            <person name="Oishi K."/>
            <person name="Rigoutsos I."/>
            <person name="Sano M."/>
            <person name="Sasaki A."/>
            <person name="Sasakura Y."/>
            <person name="Shoguchi E."/>
            <person name="Shin-i T."/>
            <person name="Spagnuolo A."/>
            <person name="Stainier D."/>
            <person name="Suzuki M.M."/>
            <person name="Tassy O."/>
            <person name="Takatori N."/>
            <person name="Tokuoka M."/>
            <person name="Yagi K."/>
            <person name="Yoshizaki F."/>
            <person name="Wada S."/>
            <person name="Zhang C."/>
            <person name="Hyatt P.D."/>
            <person name="Larimer F."/>
            <person name="Detter C."/>
            <person name="Doggett N."/>
            <person name="Glavina T."/>
            <person name="Hawkins T."/>
            <person name="Richardson P."/>
            <person name="Lucas S."/>
            <person name="Kohara Y."/>
            <person name="Levine M."/>
            <person name="Satoh N."/>
            <person name="Rokhsar D.S."/>
        </authorList>
    </citation>
    <scope>NUCLEOTIDE SEQUENCE [LARGE SCALE GENOMIC DNA]</scope>
</reference>
<dbReference type="PANTHER" id="PTHR15180">
    <property type="entry name" value="GENERAL TRANSCRIPTION FACTOR 3C POLYPEPTIDE 1"/>
    <property type="match status" value="1"/>
</dbReference>
<dbReference type="Ensembl" id="ENSCINT00000028319.2">
    <property type="protein sequence ID" value="ENSCINP00000028073.2"/>
    <property type="gene ID" value="ENSCING00000016086.2"/>
</dbReference>
<dbReference type="InterPro" id="IPR044210">
    <property type="entry name" value="Tfc3-like"/>
</dbReference>
<name>F6VJA5_CIOIN</name>
<dbReference type="HOGENOM" id="CLU_807834_0_0_1"/>
<dbReference type="Proteomes" id="UP000008144">
    <property type="component" value="Unassembled WGS sequence"/>
</dbReference>
<keyword evidence="3" id="KW-1185">Reference proteome</keyword>
<dbReference type="GeneTree" id="ENSGT00390000008664"/>
<sequence length="344" mass="38919">MVDNRGRNKVVKGGKGSKRKSQEIKPKPPKIAKQIMKHVDAADLQAMSNRRGKQRVNFSLDEDSILLLCKVVATVLLKKTSASTRTTFGTATHWSLVRDVLLRNCSKSCDKTSTACSRRQRFIMKNKLTRICHDLSVAEVLADVDLVEKVLRGRVDLTDQEASACFMELLPLVKLKFKGGVHGTMEGVIPDSVDELNQSYAVQAFTTEPTDHDHEDGITNKDDVLKCSIENLIFAVLASDEKHFNQYQTYKIFEDYPEPLVSQVSELLKKRNIVSKKLENPHRKRNLPFAVPSYHITKLYWQSFRSQHFSQVFDDCISSINDLETQSPVTYKLDVNSGSIVSML</sequence>
<dbReference type="GO" id="GO:0000127">
    <property type="term" value="C:transcription factor TFIIIC complex"/>
    <property type="evidence" value="ECO:0007669"/>
    <property type="project" value="InterPro"/>
</dbReference>
<evidence type="ECO:0000256" key="1">
    <source>
        <dbReference type="SAM" id="MobiDB-lite"/>
    </source>
</evidence>
<reference evidence="2" key="2">
    <citation type="submission" date="2025-08" db="UniProtKB">
        <authorList>
            <consortium name="Ensembl"/>
        </authorList>
    </citation>
    <scope>IDENTIFICATION</scope>
</reference>
<accession>F6VJA5</accession>
<dbReference type="AlphaFoldDB" id="F6VJA5"/>
<evidence type="ECO:0000313" key="2">
    <source>
        <dbReference type="Ensembl" id="ENSCINP00000028073.2"/>
    </source>
</evidence>
<dbReference type="InParanoid" id="F6VJA5"/>
<reference evidence="2" key="3">
    <citation type="submission" date="2025-09" db="UniProtKB">
        <authorList>
            <consortium name="Ensembl"/>
        </authorList>
    </citation>
    <scope>IDENTIFICATION</scope>
</reference>
<evidence type="ECO:0000313" key="3">
    <source>
        <dbReference type="Proteomes" id="UP000008144"/>
    </source>
</evidence>
<dbReference type="GO" id="GO:0003677">
    <property type="term" value="F:DNA binding"/>
    <property type="evidence" value="ECO:0007669"/>
    <property type="project" value="InterPro"/>
</dbReference>
<feature type="region of interest" description="Disordered" evidence="1">
    <location>
        <begin position="1"/>
        <end position="29"/>
    </location>
</feature>
<organism evidence="2 3">
    <name type="scientific">Ciona intestinalis</name>
    <name type="common">Transparent sea squirt</name>
    <name type="synonym">Ascidia intestinalis</name>
    <dbReference type="NCBI Taxonomy" id="7719"/>
    <lineage>
        <taxon>Eukaryota</taxon>
        <taxon>Metazoa</taxon>
        <taxon>Chordata</taxon>
        <taxon>Tunicata</taxon>
        <taxon>Ascidiacea</taxon>
        <taxon>Phlebobranchia</taxon>
        <taxon>Cionidae</taxon>
        <taxon>Ciona</taxon>
    </lineage>
</organism>
<dbReference type="STRING" id="7719.ENSCINP00000028073"/>
<dbReference type="GO" id="GO:0006384">
    <property type="term" value="P:transcription initiation at RNA polymerase III promoter"/>
    <property type="evidence" value="ECO:0007669"/>
    <property type="project" value="InterPro"/>
</dbReference>